<keyword evidence="2" id="KW-0560">Oxidoreductase</keyword>
<organism evidence="4 5">
    <name type="scientific">Candidatus Promineifilum breve</name>
    <dbReference type="NCBI Taxonomy" id="1806508"/>
    <lineage>
        <taxon>Bacteria</taxon>
        <taxon>Bacillati</taxon>
        <taxon>Chloroflexota</taxon>
        <taxon>Ardenticatenia</taxon>
        <taxon>Candidatus Promineifilales</taxon>
        <taxon>Candidatus Promineifilaceae</taxon>
        <taxon>Candidatus Promineifilum</taxon>
    </lineage>
</organism>
<dbReference type="InterPro" id="IPR013149">
    <property type="entry name" value="ADH-like_C"/>
</dbReference>
<dbReference type="AlphaFoldDB" id="A0A160T453"/>
<feature type="domain" description="Enoyl reductase (ER)" evidence="3">
    <location>
        <begin position="10"/>
        <end position="324"/>
    </location>
</feature>
<dbReference type="PANTHER" id="PTHR48106">
    <property type="entry name" value="QUINONE OXIDOREDUCTASE PIG3-RELATED"/>
    <property type="match status" value="1"/>
</dbReference>
<dbReference type="InterPro" id="IPR013154">
    <property type="entry name" value="ADH-like_N"/>
</dbReference>
<evidence type="ECO:0000259" key="3">
    <source>
        <dbReference type="SMART" id="SM00829"/>
    </source>
</evidence>
<dbReference type="SUPFAM" id="SSF50129">
    <property type="entry name" value="GroES-like"/>
    <property type="match status" value="1"/>
</dbReference>
<dbReference type="SMART" id="SM00829">
    <property type="entry name" value="PKS_ER"/>
    <property type="match status" value="1"/>
</dbReference>
<dbReference type="GO" id="GO:0070402">
    <property type="term" value="F:NADPH binding"/>
    <property type="evidence" value="ECO:0007669"/>
    <property type="project" value="TreeGrafter"/>
</dbReference>
<dbReference type="Pfam" id="PF08240">
    <property type="entry name" value="ADH_N"/>
    <property type="match status" value="1"/>
</dbReference>
<dbReference type="KEGG" id="pbf:CFX0092_A2736"/>
<dbReference type="Proteomes" id="UP000215027">
    <property type="component" value="Chromosome I"/>
</dbReference>
<dbReference type="OrthoDB" id="9787435at2"/>
<proteinExistence type="predicted"/>
<keyword evidence="1" id="KW-0521">NADP</keyword>
<sequence>MRAIRFSRFGPPAEVLSLEELPLPEPGPGQVRLRLTHRSINPSDLLTVSGEYGRLPRLPATPGFEAVGRVEALGEGVRGLPIGTRVVPLGVGGTWAESATAAAALLLPVPEAVSDAAAAQFVVNPVTAWVMLVEELQLEPGDWVVQTAAGSTLGRLVIQLGRLRGYRTINLVRRPEQVDELLALGADAVYCTGDEDVVERVREVTGGRGAKGALEAVGGRTGEIALKTLRPGGTMLVYGMLGGEPLPLHNGEMLFRGLTVRGFWLSQWFRQTDPAHVTATLGTLMQLMADGHLLPPVEAEYDLADFQTAIAHCERPGRQGKVLLTG</sequence>
<gene>
    <name evidence="4" type="ORF">CFX0092_A2736</name>
</gene>
<evidence type="ECO:0000313" key="5">
    <source>
        <dbReference type="Proteomes" id="UP000215027"/>
    </source>
</evidence>
<dbReference type="Gene3D" id="3.40.50.720">
    <property type="entry name" value="NAD(P)-binding Rossmann-like Domain"/>
    <property type="match status" value="1"/>
</dbReference>
<accession>A0A160T453</accession>
<dbReference type="CDD" id="cd05282">
    <property type="entry name" value="ETR_like"/>
    <property type="match status" value="1"/>
</dbReference>
<evidence type="ECO:0000256" key="1">
    <source>
        <dbReference type="ARBA" id="ARBA00022857"/>
    </source>
</evidence>
<dbReference type="Gene3D" id="3.90.180.10">
    <property type="entry name" value="Medium-chain alcohol dehydrogenases, catalytic domain"/>
    <property type="match status" value="1"/>
</dbReference>
<evidence type="ECO:0000313" key="4">
    <source>
        <dbReference type="EMBL" id="CUS04614.2"/>
    </source>
</evidence>
<dbReference type="Pfam" id="PF00107">
    <property type="entry name" value="ADH_zinc_N"/>
    <property type="match status" value="1"/>
</dbReference>
<dbReference type="InterPro" id="IPR020843">
    <property type="entry name" value="ER"/>
</dbReference>
<reference evidence="4" key="1">
    <citation type="submission" date="2016-01" db="EMBL/GenBank/DDBJ databases">
        <authorList>
            <person name="Mcilroy J.S."/>
            <person name="Karst M S."/>
            <person name="Albertsen M."/>
        </authorList>
    </citation>
    <scope>NUCLEOTIDE SEQUENCE</scope>
    <source>
        <strain evidence="4">Cfx-K</strain>
    </source>
</reference>
<dbReference type="InterPro" id="IPR036291">
    <property type="entry name" value="NAD(P)-bd_dom_sf"/>
</dbReference>
<dbReference type="RefSeq" id="WP_095043927.1">
    <property type="nucleotide sequence ID" value="NZ_LN890655.1"/>
</dbReference>
<keyword evidence="5" id="KW-1185">Reference proteome</keyword>
<evidence type="ECO:0000256" key="2">
    <source>
        <dbReference type="ARBA" id="ARBA00023002"/>
    </source>
</evidence>
<dbReference type="GO" id="GO:0016651">
    <property type="term" value="F:oxidoreductase activity, acting on NAD(P)H"/>
    <property type="evidence" value="ECO:0007669"/>
    <property type="project" value="TreeGrafter"/>
</dbReference>
<dbReference type="InterPro" id="IPR011032">
    <property type="entry name" value="GroES-like_sf"/>
</dbReference>
<protein>
    <submittedName>
        <fullName evidence="4">Alcohol dehydrogenase, zinc-binding domain protein</fullName>
    </submittedName>
</protein>
<name>A0A160T453_9CHLR</name>
<dbReference type="EMBL" id="LN890655">
    <property type="protein sequence ID" value="CUS04614.2"/>
    <property type="molecule type" value="Genomic_DNA"/>
</dbReference>
<dbReference type="SUPFAM" id="SSF51735">
    <property type="entry name" value="NAD(P)-binding Rossmann-fold domains"/>
    <property type="match status" value="1"/>
</dbReference>
<dbReference type="PANTHER" id="PTHR48106:SF2">
    <property type="entry name" value="ZN2+-BINDING DEHYDROGENASE"/>
    <property type="match status" value="1"/>
</dbReference>